<dbReference type="EMBL" id="LRRQ01000108">
    <property type="protein sequence ID" value="OAM89057.1"/>
    <property type="molecule type" value="Genomic_DNA"/>
</dbReference>
<dbReference type="SUPFAM" id="SSF75217">
    <property type="entry name" value="alpha/beta knot"/>
    <property type="match status" value="1"/>
</dbReference>
<dbReference type="GO" id="GO:0008173">
    <property type="term" value="F:RNA methyltransferase activity"/>
    <property type="evidence" value="ECO:0007669"/>
    <property type="project" value="InterPro"/>
</dbReference>
<evidence type="ECO:0000313" key="5">
    <source>
        <dbReference type="Proteomes" id="UP000078486"/>
    </source>
</evidence>
<gene>
    <name evidence="4" type="ORF">AW736_15290</name>
</gene>
<evidence type="ECO:0000256" key="2">
    <source>
        <dbReference type="ARBA" id="ARBA00022679"/>
    </source>
</evidence>
<dbReference type="AlphaFoldDB" id="A0A178III5"/>
<name>A0A178III5_9BACT</name>
<dbReference type="Proteomes" id="UP000078486">
    <property type="component" value="Unassembled WGS sequence"/>
</dbReference>
<comment type="caution">
    <text evidence="4">The sequence shown here is derived from an EMBL/GenBank/DDBJ whole genome shotgun (WGS) entry which is preliminary data.</text>
</comment>
<keyword evidence="2 4" id="KW-0808">Transferase</keyword>
<dbReference type="InterPro" id="IPR029028">
    <property type="entry name" value="Alpha/beta_knot_MTases"/>
</dbReference>
<dbReference type="InterPro" id="IPR029026">
    <property type="entry name" value="tRNA_m1G_MTases_N"/>
</dbReference>
<organism evidence="4 5">
    <name type="scientific">Termitidicoccus mucosus</name>
    <dbReference type="NCBI Taxonomy" id="1184151"/>
    <lineage>
        <taxon>Bacteria</taxon>
        <taxon>Pseudomonadati</taxon>
        <taxon>Verrucomicrobiota</taxon>
        <taxon>Opitutia</taxon>
        <taxon>Opitutales</taxon>
        <taxon>Opitutaceae</taxon>
        <taxon>Termitidicoccus</taxon>
    </lineage>
</organism>
<dbReference type="GO" id="GO:0032259">
    <property type="term" value="P:methylation"/>
    <property type="evidence" value="ECO:0007669"/>
    <property type="project" value="UniProtKB-KW"/>
</dbReference>
<dbReference type="PANTHER" id="PTHR46429">
    <property type="entry name" value="23S RRNA (GUANOSINE-2'-O-)-METHYLTRANSFERASE RLMB"/>
    <property type="match status" value="1"/>
</dbReference>
<dbReference type="PANTHER" id="PTHR46429:SF2">
    <property type="entry name" value="TRNA_RRNA METHYLTRANSFERASE"/>
    <property type="match status" value="1"/>
</dbReference>
<dbReference type="InterPro" id="IPR013123">
    <property type="entry name" value="SpoU_subst-bd"/>
</dbReference>
<dbReference type="Gene3D" id="3.30.1330.30">
    <property type="match status" value="1"/>
</dbReference>
<sequence>MKPKEIPVCGEAAVRAVFDKNPDAVRRLFFDYPTSRRSAKLSSRMARARRVYRVVEPGELAKIAGTVHHGGIVAIVEQQPLREATAADALAWTGAAAGGRRAGPALLVLDGVGNAHNLGAIARTAAFFGVPRLVIADDARQALPGEAAHRVAEGGLEHVELFITRGLPEFLRGIAPGYEVIGTAVAGARPLAEVSRAAAVSRRPVALVLGNEEHGLSPGAAAACSRLVTIPGSGRVESLNVSVAAGVLIWELLAGG</sequence>
<keyword evidence="1 4" id="KW-0489">Methyltransferase</keyword>
<keyword evidence="5" id="KW-1185">Reference proteome</keyword>
<dbReference type="GO" id="GO:0003723">
    <property type="term" value="F:RNA binding"/>
    <property type="evidence" value="ECO:0007669"/>
    <property type="project" value="InterPro"/>
</dbReference>
<dbReference type="OrthoDB" id="9794400at2"/>
<protein>
    <submittedName>
        <fullName evidence="4">RNA methyltransferase</fullName>
    </submittedName>
</protein>
<proteinExistence type="predicted"/>
<evidence type="ECO:0000256" key="1">
    <source>
        <dbReference type="ARBA" id="ARBA00022603"/>
    </source>
</evidence>
<dbReference type="CDD" id="cd18095">
    <property type="entry name" value="SpoU-like_rRNA-MTase"/>
    <property type="match status" value="1"/>
</dbReference>
<dbReference type="SMART" id="SM00967">
    <property type="entry name" value="SpoU_sub_bind"/>
    <property type="match status" value="1"/>
</dbReference>
<feature type="domain" description="RNA 2-O ribose methyltransferase substrate binding" evidence="3">
    <location>
        <begin position="7"/>
        <end position="82"/>
    </location>
</feature>
<dbReference type="GO" id="GO:0006396">
    <property type="term" value="P:RNA processing"/>
    <property type="evidence" value="ECO:0007669"/>
    <property type="project" value="InterPro"/>
</dbReference>
<dbReference type="GO" id="GO:0005829">
    <property type="term" value="C:cytosol"/>
    <property type="evidence" value="ECO:0007669"/>
    <property type="project" value="TreeGrafter"/>
</dbReference>
<dbReference type="SUPFAM" id="SSF55315">
    <property type="entry name" value="L30e-like"/>
    <property type="match status" value="1"/>
</dbReference>
<evidence type="ECO:0000259" key="3">
    <source>
        <dbReference type="SMART" id="SM00967"/>
    </source>
</evidence>
<dbReference type="RefSeq" id="WP_068771024.1">
    <property type="nucleotide sequence ID" value="NZ_CP109796.1"/>
</dbReference>
<dbReference type="InterPro" id="IPR029064">
    <property type="entry name" value="Ribosomal_eL30-like_sf"/>
</dbReference>
<dbReference type="Pfam" id="PF08032">
    <property type="entry name" value="SpoU_sub_bind"/>
    <property type="match status" value="1"/>
</dbReference>
<dbReference type="Gene3D" id="3.40.1280.10">
    <property type="match status" value="1"/>
</dbReference>
<accession>A0A178III5</accession>
<dbReference type="STRING" id="1184151.AW736_15290"/>
<reference evidence="4 5" key="1">
    <citation type="submission" date="2016-01" db="EMBL/GenBank/DDBJ databases">
        <title>High potential of lignocellulose degradation of a new Verrucomicrobia species.</title>
        <authorList>
            <person name="Wang Y."/>
            <person name="Shi Y."/>
            <person name="Qiu Z."/>
            <person name="Liu S."/>
            <person name="Yang H."/>
        </authorList>
    </citation>
    <scope>NUCLEOTIDE SEQUENCE [LARGE SCALE GENOMIC DNA]</scope>
    <source>
        <strain evidence="4 5">TSB47</strain>
    </source>
</reference>
<evidence type="ECO:0000313" key="4">
    <source>
        <dbReference type="EMBL" id="OAM89057.1"/>
    </source>
</evidence>
<dbReference type="InterPro" id="IPR004441">
    <property type="entry name" value="rRNA_MeTrfase_TrmH"/>
</dbReference>
<dbReference type="Pfam" id="PF00588">
    <property type="entry name" value="SpoU_methylase"/>
    <property type="match status" value="1"/>
</dbReference>
<dbReference type="InterPro" id="IPR001537">
    <property type="entry name" value="SpoU_MeTrfase"/>
</dbReference>